<dbReference type="RefSeq" id="XP_001804569.1">
    <property type="nucleotide sequence ID" value="XM_001804517.1"/>
</dbReference>
<dbReference type="OMA" id="AKCPCLR"/>
<dbReference type="EMBL" id="CP069031">
    <property type="protein sequence ID" value="QRC99473.1"/>
    <property type="molecule type" value="Genomic_DNA"/>
</dbReference>
<reference evidence="3" key="1">
    <citation type="journal article" date="2021" name="BMC Genomics">
        <title>Chromosome-level genome assembly and manually-curated proteome of model necrotroph Parastagonospora nodorum Sn15 reveals a genome-wide trove of candidate effector homologs, and redundancy of virulence-related functions within an accessory chromosome.</title>
        <authorList>
            <person name="Bertazzoni S."/>
            <person name="Jones D.A.B."/>
            <person name="Phan H.T."/>
            <person name="Tan K.-C."/>
            <person name="Hane J.K."/>
        </authorList>
    </citation>
    <scope>NUCLEOTIDE SEQUENCE [LARGE SCALE GENOMIC DNA]</scope>
    <source>
        <strain evidence="3">SN15 / ATCC MYA-4574 / FGSC 10173)</strain>
    </source>
</reference>
<evidence type="ECO:0000256" key="1">
    <source>
        <dbReference type="SAM" id="MobiDB-lite"/>
    </source>
</evidence>
<dbReference type="Proteomes" id="UP000663193">
    <property type="component" value="Chromosome 9"/>
</dbReference>
<feature type="region of interest" description="Disordered" evidence="1">
    <location>
        <begin position="59"/>
        <end position="149"/>
    </location>
</feature>
<proteinExistence type="predicted"/>
<feature type="compositionally biased region" description="Basic and acidic residues" evidence="1">
    <location>
        <begin position="59"/>
        <end position="76"/>
    </location>
</feature>
<dbReference type="OrthoDB" id="5424021at2759"/>
<feature type="compositionally biased region" description="Basic residues" evidence="1">
    <location>
        <begin position="121"/>
        <end position="135"/>
    </location>
</feature>
<name>A0A7U2F675_PHANO</name>
<dbReference type="AlphaFoldDB" id="A0A7U2F675"/>
<gene>
    <name evidence="2" type="ORF">JI435_143820</name>
</gene>
<feature type="compositionally biased region" description="Acidic residues" evidence="1">
    <location>
        <begin position="140"/>
        <end position="149"/>
    </location>
</feature>
<evidence type="ECO:0000313" key="2">
    <source>
        <dbReference type="EMBL" id="QRC99473.1"/>
    </source>
</evidence>
<evidence type="ECO:0000313" key="3">
    <source>
        <dbReference type="Proteomes" id="UP000663193"/>
    </source>
</evidence>
<accession>A0A7U2F675</accession>
<dbReference type="VEuPathDB" id="FungiDB:JI435_143820"/>
<sequence length="149" mass="16811">MSTNVWTQMNYIPPRGPCNHKPSMLSPKCPCLRFMLHPLKSTSSYECDGCAHHASFHSMENKAEDEVRKQWEKEAAEREEEDSQQCSKKRPRLLLKEKASSETMDSVFGQARGRAAATTTKTRRVAATKGRARGKGRVEGEEEAVIELD</sequence>
<dbReference type="KEGG" id="pno:SNOG_14382"/>
<feature type="compositionally biased region" description="Low complexity" evidence="1">
    <location>
        <begin position="111"/>
        <end position="120"/>
    </location>
</feature>
<protein>
    <submittedName>
        <fullName evidence="2">Uncharacterized protein</fullName>
    </submittedName>
</protein>
<keyword evidence="3" id="KW-1185">Reference proteome</keyword>
<organism evidence="2 3">
    <name type="scientific">Phaeosphaeria nodorum (strain SN15 / ATCC MYA-4574 / FGSC 10173)</name>
    <name type="common">Glume blotch fungus</name>
    <name type="synonym">Parastagonospora nodorum</name>
    <dbReference type="NCBI Taxonomy" id="321614"/>
    <lineage>
        <taxon>Eukaryota</taxon>
        <taxon>Fungi</taxon>
        <taxon>Dikarya</taxon>
        <taxon>Ascomycota</taxon>
        <taxon>Pezizomycotina</taxon>
        <taxon>Dothideomycetes</taxon>
        <taxon>Pleosporomycetidae</taxon>
        <taxon>Pleosporales</taxon>
        <taxon>Pleosporineae</taxon>
        <taxon>Phaeosphaeriaceae</taxon>
        <taxon>Parastagonospora</taxon>
    </lineage>
</organism>